<comment type="cofactor">
    <cofactor evidence="2">
        <name>Zn(2+)</name>
        <dbReference type="ChEBI" id="CHEBI:29105"/>
    </cofactor>
    <text evidence="2">Binds 1 zinc ion per subunit.</text>
</comment>
<dbReference type="EMBL" id="CM029045">
    <property type="protein sequence ID" value="KAG2599391.1"/>
    <property type="molecule type" value="Genomic_DNA"/>
</dbReference>
<gene>
    <name evidence="4" type="ORF">PVAP13_5KG453100</name>
</gene>
<dbReference type="Pfam" id="PF00484">
    <property type="entry name" value="Pro_CA"/>
    <property type="match status" value="1"/>
</dbReference>
<feature type="binding site" evidence="2">
    <location>
        <position position="164"/>
    </location>
    <ligand>
        <name>Zn(2+)</name>
        <dbReference type="ChEBI" id="CHEBI:29105"/>
    </ligand>
</feature>
<keyword evidence="5" id="KW-1185">Reference proteome</keyword>
<dbReference type="AlphaFoldDB" id="A0A8T0SLF4"/>
<feature type="binding site" evidence="2">
    <location>
        <position position="106"/>
    </location>
    <ligand>
        <name>Zn(2+)</name>
        <dbReference type="ChEBI" id="CHEBI:29105"/>
    </ligand>
</feature>
<dbReference type="PANTHER" id="PTHR11002:SF56">
    <property type="entry name" value="BETA CARBONIC ANHYDRASE 2, CHLOROPLASTIC"/>
    <property type="match status" value="1"/>
</dbReference>
<organism evidence="4 5">
    <name type="scientific">Panicum virgatum</name>
    <name type="common">Blackwell switchgrass</name>
    <dbReference type="NCBI Taxonomy" id="38727"/>
    <lineage>
        <taxon>Eukaryota</taxon>
        <taxon>Viridiplantae</taxon>
        <taxon>Streptophyta</taxon>
        <taxon>Embryophyta</taxon>
        <taxon>Tracheophyta</taxon>
        <taxon>Spermatophyta</taxon>
        <taxon>Magnoliopsida</taxon>
        <taxon>Liliopsida</taxon>
        <taxon>Poales</taxon>
        <taxon>Poaceae</taxon>
        <taxon>PACMAD clade</taxon>
        <taxon>Panicoideae</taxon>
        <taxon>Panicodae</taxon>
        <taxon>Paniceae</taxon>
        <taxon>Panicinae</taxon>
        <taxon>Panicum</taxon>
        <taxon>Panicum sect. Hiantes</taxon>
    </lineage>
</organism>
<feature type="binding site" evidence="2">
    <location>
        <position position="104"/>
    </location>
    <ligand>
        <name>Zn(2+)</name>
        <dbReference type="ChEBI" id="CHEBI:29105"/>
    </ligand>
</feature>
<dbReference type="EC" id="4.2.1.1" evidence="3"/>
<evidence type="ECO:0000256" key="2">
    <source>
        <dbReference type="PIRSR" id="PIRSR601765-1"/>
    </source>
</evidence>
<comment type="catalytic activity">
    <reaction evidence="3">
        <text>hydrogencarbonate + H(+) = CO2 + H2O</text>
        <dbReference type="Rhea" id="RHEA:10748"/>
        <dbReference type="ChEBI" id="CHEBI:15377"/>
        <dbReference type="ChEBI" id="CHEBI:15378"/>
        <dbReference type="ChEBI" id="CHEBI:16526"/>
        <dbReference type="ChEBI" id="CHEBI:17544"/>
        <dbReference type="EC" id="4.2.1.1"/>
    </reaction>
</comment>
<name>A0A8T0SLF4_PANVG</name>
<evidence type="ECO:0000256" key="1">
    <source>
        <dbReference type="ARBA" id="ARBA00006217"/>
    </source>
</evidence>
<dbReference type="Gene3D" id="3.40.1050.10">
    <property type="entry name" value="Carbonic anhydrase"/>
    <property type="match status" value="1"/>
</dbReference>
<dbReference type="InterPro" id="IPR036874">
    <property type="entry name" value="Carbonic_anhydrase_sf"/>
</dbReference>
<keyword evidence="2 3" id="KW-0862">Zinc</keyword>
<comment type="caution">
    <text evidence="4">The sequence shown here is derived from an EMBL/GenBank/DDBJ whole genome shotgun (WGS) entry which is preliminary data.</text>
</comment>
<keyword evidence="3" id="KW-0456">Lyase</keyword>
<feature type="binding site" evidence="2">
    <location>
        <position position="167"/>
    </location>
    <ligand>
        <name>Zn(2+)</name>
        <dbReference type="ChEBI" id="CHEBI:29105"/>
    </ligand>
</feature>
<comment type="similarity">
    <text evidence="1 3">Belongs to the beta-class carbonic anhydrase family.</text>
</comment>
<dbReference type="GO" id="GO:0008270">
    <property type="term" value="F:zinc ion binding"/>
    <property type="evidence" value="ECO:0007669"/>
    <property type="project" value="UniProtKB-UniRule"/>
</dbReference>
<reference evidence="4" key="1">
    <citation type="submission" date="2020-05" db="EMBL/GenBank/DDBJ databases">
        <title>WGS assembly of Panicum virgatum.</title>
        <authorList>
            <person name="Lovell J.T."/>
            <person name="Jenkins J."/>
            <person name="Shu S."/>
            <person name="Juenger T.E."/>
            <person name="Schmutz J."/>
        </authorList>
    </citation>
    <scope>NUCLEOTIDE SEQUENCE</scope>
    <source>
        <strain evidence="4">AP13</strain>
    </source>
</reference>
<comment type="function">
    <text evidence="3">Reversible hydration of carbon dioxide.</text>
</comment>
<dbReference type="GO" id="GO:0004089">
    <property type="term" value="F:carbonate dehydratase activity"/>
    <property type="evidence" value="ECO:0007669"/>
    <property type="project" value="UniProtKB-UniRule"/>
</dbReference>
<accession>A0A8T0SLF4</accession>
<dbReference type="Proteomes" id="UP000823388">
    <property type="component" value="Chromosome 5K"/>
</dbReference>
<protein>
    <recommendedName>
        <fullName evidence="3">Carbonic anhydrase</fullName>
        <ecNumber evidence="3">4.2.1.1</ecNumber>
    </recommendedName>
    <alternativeName>
        <fullName evidence="3">Carbonate dehydratase</fullName>
    </alternativeName>
</protein>
<sequence length="275" mass="30065">MFTCFAGRASSTASSIVASSLAAPAPAPAPAPSPKPRSPASAARRRLIMSKPVFAAHSAVAGMDAVERLKSGFEQFKTQVYDKKPELFEPLKAGQSPRYMVFACADSRCCPSVTLGLQPGEAFTMRNIAAMVPPYDKNKYAGIGAAIEYAVCALKVEVLTVIGHSRCGGIKALLSLQDGAADTFHFVEDWVRIGFQAKKKVLKEHPHAPFDDQCSILEKVRRERVPLQPLDLPLGQGRCGERDPQAGRRTLRLRERCVRHMGEISHQLLHHQIHT</sequence>
<evidence type="ECO:0000256" key="3">
    <source>
        <dbReference type="RuleBase" id="RU003956"/>
    </source>
</evidence>
<dbReference type="SMART" id="SM00947">
    <property type="entry name" value="Pro_CA"/>
    <property type="match status" value="1"/>
</dbReference>
<evidence type="ECO:0000313" key="5">
    <source>
        <dbReference type="Proteomes" id="UP000823388"/>
    </source>
</evidence>
<dbReference type="PANTHER" id="PTHR11002">
    <property type="entry name" value="CARBONIC ANHYDRASE"/>
    <property type="match status" value="1"/>
</dbReference>
<dbReference type="SUPFAM" id="SSF53056">
    <property type="entry name" value="beta-carbonic anhydrase, cab"/>
    <property type="match status" value="1"/>
</dbReference>
<evidence type="ECO:0000313" key="4">
    <source>
        <dbReference type="EMBL" id="KAG2599391.1"/>
    </source>
</evidence>
<keyword evidence="2" id="KW-0479">Metal-binding</keyword>
<proteinExistence type="inferred from homology"/>
<dbReference type="InterPro" id="IPR001765">
    <property type="entry name" value="Carbonic_anhydrase"/>
</dbReference>